<dbReference type="EMBL" id="JADZLT010000049">
    <property type="protein sequence ID" value="MBH0238097.1"/>
    <property type="molecule type" value="Genomic_DNA"/>
</dbReference>
<dbReference type="InterPro" id="IPR050406">
    <property type="entry name" value="FGGY_Carb_Kinase"/>
</dbReference>
<gene>
    <name evidence="6" type="ORF">I5731_09715</name>
</gene>
<dbReference type="Proteomes" id="UP000631694">
    <property type="component" value="Unassembled WGS sequence"/>
</dbReference>
<dbReference type="Gene3D" id="3.30.420.40">
    <property type="match status" value="2"/>
</dbReference>
<sequence length="487" mass="51326">MTRTAPDGAVVAVFDVGKTNVKLNAVSTDGTVLEALSTPNDVHPGPPFRHHDLPRLEAWLLAGLAELAGRHRLGWVVTSGHGSGGVLVDDTGPVLPMIDYEQPLPEDFQDEYRAAAGPFFDRGSAVMMAATHQARQLMWFEREFPDEVARARWLLGVPQYWAFRLSGVAAAEYSLLGAQSHLWNVPEHCNAAIVAARGWERLMPPIAPAWASLGPVRADLAARWNLPPDLSILCGVHDSSANFYRYKAAGLDGLTLLSTGTWIVGLRRTDDLSLVSEVRGMTLNADLAGRPVAGALTMGGREFALVAGDGAALKRADPALVAALVARGTFAVPSFGSEDGLFPGSGGRGRIEGPPPETPEERRALATLYTALLADVCLSALQAEGQVVLDGSFVRDPLFASLVAALRPGKPMLYSLDADGVAAGAALLATHTARTAPVEIPLETPAPLDLPALAAYRARWLALAEAGDRSPAGGHAAGAPHSNTKNA</sequence>
<evidence type="ECO:0000259" key="5">
    <source>
        <dbReference type="Pfam" id="PF21546"/>
    </source>
</evidence>
<feature type="domain" description="Carbohydrate kinase FGGY N-terminal" evidence="4">
    <location>
        <begin position="11"/>
        <end position="241"/>
    </location>
</feature>
<reference evidence="6" key="1">
    <citation type="submission" date="2020-12" db="EMBL/GenBank/DDBJ databases">
        <title>Methylobrevis albus sp. nov., isolated from fresh water lack sediment.</title>
        <authorList>
            <person name="Zou Q."/>
        </authorList>
    </citation>
    <scope>NUCLEOTIDE SEQUENCE</scope>
    <source>
        <strain evidence="6">L22</strain>
    </source>
</reference>
<comment type="similarity">
    <text evidence="1">Belongs to the FGGY kinase family.</text>
</comment>
<accession>A0A931I0I1</accession>
<dbReference type="SUPFAM" id="SSF53067">
    <property type="entry name" value="Actin-like ATPase domain"/>
    <property type="match status" value="1"/>
</dbReference>
<evidence type="ECO:0000256" key="2">
    <source>
        <dbReference type="ARBA" id="ARBA00022679"/>
    </source>
</evidence>
<dbReference type="InterPro" id="IPR043129">
    <property type="entry name" value="ATPase_NBD"/>
</dbReference>
<dbReference type="InterPro" id="IPR018484">
    <property type="entry name" value="FGGY_N"/>
</dbReference>
<evidence type="ECO:0000313" key="7">
    <source>
        <dbReference type="Proteomes" id="UP000631694"/>
    </source>
</evidence>
<evidence type="ECO:0000259" key="4">
    <source>
        <dbReference type="Pfam" id="PF00370"/>
    </source>
</evidence>
<evidence type="ECO:0000256" key="3">
    <source>
        <dbReference type="ARBA" id="ARBA00022777"/>
    </source>
</evidence>
<proteinExistence type="inferred from homology"/>
<keyword evidence="2" id="KW-0808">Transferase</keyword>
<protein>
    <submittedName>
        <fullName evidence="6">Carbohydrate kinase</fullName>
    </submittedName>
</protein>
<dbReference type="GO" id="GO:0016301">
    <property type="term" value="F:kinase activity"/>
    <property type="evidence" value="ECO:0007669"/>
    <property type="project" value="UniProtKB-KW"/>
</dbReference>
<dbReference type="AlphaFoldDB" id="A0A931I0I1"/>
<dbReference type="PANTHER" id="PTHR43095">
    <property type="entry name" value="SUGAR KINASE"/>
    <property type="match status" value="1"/>
</dbReference>
<dbReference type="GO" id="GO:0005975">
    <property type="term" value="P:carbohydrate metabolic process"/>
    <property type="evidence" value="ECO:0007669"/>
    <property type="project" value="InterPro"/>
</dbReference>
<evidence type="ECO:0000313" key="6">
    <source>
        <dbReference type="EMBL" id="MBH0238097.1"/>
    </source>
</evidence>
<dbReference type="Pfam" id="PF00370">
    <property type="entry name" value="FGGY_N"/>
    <property type="match status" value="1"/>
</dbReference>
<name>A0A931I0I1_9HYPH</name>
<keyword evidence="3 6" id="KW-0418">Kinase</keyword>
<dbReference type="Pfam" id="PF21546">
    <property type="entry name" value="FGGY_C_2"/>
    <property type="match status" value="1"/>
</dbReference>
<comment type="caution">
    <text evidence="6">The sequence shown here is derived from an EMBL/GenBank/DDBJ whole genome shotgun (WGS) entry which is preliminary data.</text>
</comment>
<feature type="domain" description="Carbohydrate kinase FGGY C-terminal" evidence="5">
    <location>
        <begin position="254"/>
        <end position="431"/>
    </location>
</feature>
<dbReference type="RefSeq" id="WP_197311136.1">
    <property type="nucleotide sequence ID" value="NZ_JADZLT010000049.1"/>
</dbReference>
<evidence type="ECO:0000256" key="1">
    <source>
        <dbReference type="ARBA" id="ARBA00009156"/>
    </source>
</evidence>
<keyword evidence="7" id="KW-1185">Reference proteome</keyword>
<organism evidence="6 7">
    <name type="scientific">Methylobrevis albus</name>
    <dbReference type="NCBI Taxonomy" id="2793297"/>
    <lineage>
        <taxon>Bacteria</taxon>
        <taxon>Pseudomonadati</taxon>
        <taxon>Pseudomonadota</taxon>
        <taxon>Alphaproteobacteria</taxon>
        <taxon>Hyphomicrobiales</taxon>
        <taxon>Pleomorphomonadaceae</taxon>
        <taxon>Methylobrevis</taxon>
    </lineage>
</organism>
<dbReference type="InterPro" id="IPR049382">
    <property type="entry name" value="FGGY_C_2"/>
</dbReference>